<dbReference type="Pfam" id="PF00144">
    <property type="entry name" value="Beta-lactamase"/>
    <property type="match status" value="1"/>
</dbReference>
<gene>
    <name evidence="2" type="ORF">K1I37_05620</name>
</gene>
<dbReference type="EMBL" id="CP080467">
    <property type="protein sequence ID" value="UNO49973.1"/>
    <property type="molecule type" value="Genomic_DNA"/>
</dbReference>
<proteinExistence type="predicted"/>
<dbReference type="PANTHER" id="PTHR46825">
    <property type="entry name" value="D-ALANYL-D-ALANINE-CARBOXYPEPTIDASE/ENDOPEPTIDASE AMPH"/>
    <property type="match status" value="1"/>
</dbReference>
<dbReference type="InterPro" id="IPR012338">
    <property type="entry name" value="Beta-lactam/transpept-like"/>
</dbReference>
<reference evidence="3" key="1">
    <citation type="journal article" date="2022" name="G3 (Bethesda)">
        <title>Unveiling the complete genome sequence of Alicyclobacillus acidoterrestris DSM 3922T, a taint-producing strain.</title>
        <authorList>
            <person name="Leonardo I.C."/>
            <person name="Barreto Crespo M.T."/>
            <person name="Gaspar F.B."/>
        </authorList>
    </citation>
    <scope>NUCLEOTIDE SEQUENCE [LARGE SCALE GENOMIC DNA]</scope>
    <source>
        <strain evidence="3">DSM 3922</strain>
    </source>
</reference>
<dbReference type="STRING" id="1356854.N007_19735"/>
<dbReference type="InterPro" id="IPR001466">
    <property type="entry name" value="Beta-lactam-related"/>
</dbReference>
<keyword evidence="3" id="KW-1185">Reference proteome</keyword>
<sequence>MNRDALEHAIRYIQLWLAERYEEEDVPGFVAAVAYKGEMLMNEAYGYADVERGIPMRPDHLFRIASHSKTFTATAIMQLAEEGRLRIDDRVVEYIPWLRDHEDSRWGNVTLRQLLSHGAGVIRDGLDSEYWNIERPFPDTDQFIREMTETGLVYDNNTQLKYTNYGYTLLGLVIEAVSGQPYNEFVLERIVRPLGLAHTFPEYRPELNQPAPEELVTGYTRREPKKRLPIAHVSTKAMSPATGFCSTAEDLCTYFTAQMVGSGKLLSDESKKEMQRPAWPMLMPGGPRDTEYGLGFVLHRYGERQTFGHSGGFPGCITDTMVDPKAGLVVTALTNAIDGPAGWIVAGIYRIISFFEEHDETTPAQIWSMFEGSYANLWGRIRIVATGDGLRTIHGYGWDPLLMVEKLAWVEDEMFKIAETSSGAPGGELVHFHTEQGRVESTRYGGAIYWPRAVWREKMAEQTRVSF</sequence>
<evidence type="ECO:0000259" key="1">
    <source>
        <dbReference type="Pfam" id="PF00144"/>
    </source>
</evidence>
<dbReference type="KEGG" id="aaco:K1I37_05620"/>
<dbReference type="PANTHER" id="PTHR46825:SF9">
    <property type="entry name" value="BETA-LACTAMASE-RELATED DOMAIN-CONTAINING PROTEIN"/>
    <property type="match status" value="1"/>
</dbReference>
<dbReference type="SUPFAM" id="SSF56601">
    <property type="entry name" value="beta-lactamase/transpeptidase-like"/>
    <property type="match status" value="1"/>
</dbReference>
<dbReference type="AlphaFoldDB" id="T0CIV5"/>
<protein>
    <submittedName>
        <fullName evidence="2">Beta-lactamase family protein</fullName>
    </submittedName>
</protein>
<name>T0CIV5_ALIAG</name>
<dbReference type="OrthoDB" id="9770183at2"/>
<organism evidence="2 3">
    <name type="scientific">Alicyclobacillus acidoterrestris (strain ATCC 49025 / DSM 3922 / CIP 106132 / NCIMB 13137 / GD3B)</name>
    <dbReference type="NCBI Taxonomy" id="1356854"/>
    <lineage>
        <taxon>Bacteria</taxon>
        <taxon>Bacillati</taxon>
        <taxon>Bacillota</taxon>
        <taxon>Bacilli</taxon>
        <taxon>Bacillales</taxon>
        <taxon>Alicyclobacillaceae</taxon>
        <taxon>Alicyclobacillus</taxon>
    </lineage>
</organism>
<accession>T0CIV5</accession>
<dbReference type="eggNOG" id="COG1680">
    <property type="taxonomic scope" value="Bacteria"/>
</dbReference>
<dbReference type="RefSeq" id="WP_021295109.1">
    <property type="nucleotide sequence ID" value="NZ_AURB01000040.1"/>
</dbReference>
<evidence type="ECO:0000313" key="3">
    <source>
        <dbReference type="Proteomes" id="UP000829401"/>
    </source>
</evidence>
<feature type="domain" description="Beta-lactamase-related" evidence="1">
    <location>
        <begin position="17"/>
        <end position="336"/>
    </location>
</feature>
<dbReference type="Proteomes" id="UP000829401">
    <property type="component" value="Chromosome"/>
</dbReference>
<dbReference type="Gene3D" id="3.40.710.10">
    <property type="entry name" value="DD-peptidase/beta-lactamase superfamily"/>
    <property type="match status" value="1"/>
</dbReference>
<evidence type="ECO:0000313" key="2">
    <source>
        <dbReference type="EMBL" id="UNO49973.1"/>
    </source>
</evidence>
<dbReference type="InterPro" id="IPR050491">
    <property type="entry name" value="AmpC-like"/>
</dbReference>
<accession>A0A9E7CWR6</accession>